<dbReference type="RefSeq" id="WP_015514247.1">
    <property type="nucleotide sequence ID" value="NC_021009.1"/>
</dbReference>
<dbReference type="STRING" id="717962.CC1_19480"/>
<dbReference type="PATRIC" id="fig|717962.3.peg.1787"/>
<dbReference type="Proteomes" id="UP000008798">
    <property type="component" value="Chromosome"/>
</dbReference>
<name>D4J8K8_9FIRM</name>
<dbReference type="HOGENOM" id="CLU_2615943_0_0_9"/>
<dbReference type="AlphaFoldDB" id="D4J8K8"/>
<gene>
    <name evidence="1" type="ORF">CC1_19480</name>
</gene>
<proteinExistence type="predicted"/>
<reference evidence="1 2" key="2">
    <citation type="submission" date="2010-03" db="EMBL/GenBank/DDBJ databases">
        <authorList>
            <person name="Pajon A."/>
        </authorList>
    </citation>
    <scope>NUCLEOTIDE SEQUENCE [LARGE SCALE GENOMIC DNA]</scope>
    <source>
        <strain evidence="1 2">GD/7</strain>
    </source>
</reference>
<organism evidence="1 2">
    <name type="scientific">Coprococcus catus GD/7</name>
    <dbReference type="NCBI Taxonomy" id="717962"/>
    <lineage>
        <taxon>Bacteria</taxon>
        <taxon>Bacillati</taxon>
        <taxon>Bacillota</taxon>
        <taxon>Clostridia</taxon>
        <taxon>Lachnospirales</taxon>
        <taxon>Lachnospiraceae</taxon>
        <taxon>Coprococcus</taxon>
    </lineage>
</organism>
<dbReference type="EMBL" id="FP929038">
    <property type="protein sequence ID" value="CBK80679.1"/>
    <property type="molecule type" value="Genomic_DNA"/>
</dbReference>
<evidence type="ECO:0000313" key="2">
    <source>
        <dbReference type="Proteomes" id="UP000008798"/>
    </source>
</evidence>
<accession>D4J8K8</accession>
<dbReference type="KEGG" id="cct:CC1_19480"/>
<protein>
    <submittedName>
        <fullName evidence="1">Uncharacterized protein</fullName>
    </submittedName>
</protein>
<reference evidence="1 2" key="1">
    <citation type="submission" date="2010-03" db="EMBL/GenBank/DDBJ databases">
        <title>The genome sequence of Coprococcus catus GD/7.</title>
        <authorList>
            <consortium name="metaHIT consortium -- http://www.metahit.eu/"/>
            <person name="Pajon A."/>
            <person name="Turner K."/>
            <person name="Parkhill J."/>
            <person name="Duncan S."/>
            <person name="Flint H."/>
        </authorList>
    </citation>
    <scope>NUCLEOTIDE SEQUENCE [LARGE SCALE GENOMIC DNA]</scope>
    <source>
        <strain evidence="1 2">GD/7</strain>
    </source>
</reference>
<evidence type="ECO:0000313" key="1">
    <source>
        <dbReference type="EMBL" id="CBK80679.1"/>
    </source>
</evidence>
<sequence length="78" mass="8931">MEVKKLSEAEIKEICREAIPHIEALQKLLKDREMKNLGSLTFSADGYVTFSVYDTGWELAKSGEGEYRLKHEIGLEEK</sequence>